<organism evidence="2 3">
    <name type="scientific">Caenimonas koreensis DSM 17982</name>
    <dbReference type="NCBI Taxonomy" id="1121255"/>
    <lineage>
        <taxon>Bacteria</taxon>
        <taxon>Pseudomonadati</taxon>
        <taxon>Pseudomonadota</taxon>
        <taxon>Betaproteobacteria</taxon>
        <taxon>Burkholderiales</taxon>
        <taxon>Comamonadaceae</taxon>
        <taxon>Caenimonas</taxon>
    </lineage>
</organism>
<evidence type="ECO:0000259" key="1">
    <source>
        <dbReference type="Pfam" id="PF09995"/>
    </source>
</evidence>
<dbReference type="AlphaFoldDB" id="A0A844BAY0"/>
<gene>
    <name evidence="2" type="ORF">GHT07_15610</name>
</gene>
<dbReference type="PANTHER" id="PTHR37539:SF1">
    <property type="entry name" value="ER-BOUND OXYGENASE MPAB_MPAB'_RUBBER OXYGENASE CATALYTIC DOMAIN-CONTAINING PROTEIN"/>
    <property type="match status" value="1"/>
</dbReference>
<feature type="domain" description="ER-bound oxygenase mpaB/mpaB'/Rubber oxygenase catalytic" evidence="1">
    <location>
        <begin position="142"/>
        <end position="371"/>
    </location>
</feature>
<dbReference type="InterPro" id="IPR018713">
    <property type="entry name" value="MPAB/Lcp_cat_dom"/>
</dbReference>
<dbReference type="InterPro" id="IPR037473">
    <property type="entry name" value="Lcp-like"/>
</dbReference>
<comment type="caution">
    <text evidence="2">The sequence shown here is derived from an EMBL/GenBank/DDBJ whole genome shotgun (WGS) entry which is preliminary data.</text>
</comment>
<accession>A0A844BAY0</accession>
<dbReference type="OrthoDB" id="6072815at2"/>
<keyword evidence="3" id="KW-1185">Reference proteome</keyword>
<evidence type="ECO:0000313" key="2">
    <source>
        <dbReference type="EMBL" id="MRD48716.1"/>
    </source>
</evidence>
<reference evidence="2 3" key="1">
    <citation type="submission" date="2019-11" db="EMBL/GenBank/DDBJ databases">
        <title>Caenimonas koreensis gen. nov., sp. nov., isolated from activated sludge.</title>
        <authorList>
            <person name="Seung H.R."/>
        </authorList>
    </citation>
    <scope>NUCLEOTIDE SEQUENCE [LARGE SCALE GENOMIC DNA]</scope>
    <source>
        <strain evidence="2 3">EMB320</strain>
    </source>
</reference>
<dbReference type="EMBL" id="WJBU01000015">
    <property type="protein sequence ID" value="MRD48716.1"/>
    <property type="molecule type" value="Genomic_DNA"/>
</dbReference>
<dbReference type="Proteomes" id="UP000487350">
    <property type="component" value="Unassembled WGS sequence"/>
</dbReference>
<dbReference type="GO" id="GO:0016491">
    <property type="term" value="F:oxidoreductase activity"/>
    <property type="evidence" value="ECO:0007669"/>
    <property type="project" value="InterPro"/>
</dbReference>
<protein>
    <submittedName>
        <fullName evidence="2">DUF2236 domain-containing protein</fullName>
    </submittedName>
</protein>
<sequence length="455" mass="49254">MTMPAAWQNAAMHADPLADRAVAAVIGPWADAAGATGPGITRLAQATRLMSGWTTNGRLASWSPDDPTIDPQVAAALRAYLDEGCQLPPWADAAQIERAENVFMEYGPMSCVLLFCASLPQCYVLPHLAEVLHVAGQLEARTEHRIRHTAAMVFPVMMKGGLGTPAGGGVAQVLKVRLIHATVRHLILRGAPGEAHNRVMPLAPVGPGASLNQALVTHGWDVPRQGLPCNQLELAYTLLTFGYVFLKGMRTLGMKLSDADERAFLHAWNVAGHVLGIRDDLMAHTMEDAAVLFDSLQAQAQVTPATPDVRPPLGRALIGAMASAIRVPVIRNMPVPLTRWLIGPATAQAIGVDERVGIVTRVVFAAARIAVRVFDAIVRVALPTFSLTRMFTRVVGYHLLTRMLLAQTRPLGLPDELLNPLQDTVAAWEHDRRSPEWVNRLEDRLTTVGAWRSAP</sequence>
<dbReference type="Pfam" id="PF09995">
    <property type="entry name" value="MPAB_Lcp_cat"/>
    <property type="match status" value="1"/>
</dbReference>
<name>A0A844BAY0_9BURK</name>
<dbReference type="PANTHER" id="PTHR37539">
    <property type="entry name" value="SECRETED PROTEIN-RELATED"/>
    <property type="match status" value="1"/>
</dbReference>
<evidence type="ECO:0000313" key="3">
    <source>
        <dbReference type="Proteomes" id="UP000487350"/>
    </source>
</evidence>
<proteinExistence type="predicted"/>